<accession>A0A8S0U606</accession>
<dbReference type="EMBL" id="CACTIH010007434">
    <property type="protein sequence ID" value="CAA3013381.1"/>
    <property type="molecule type" value="Genomic_DNA"/>
</dbReference>
<feature type="chain" id="PRO_5035819047" evidence="1">
    <location>
        <begin position="17"/>
        <end position="72"/>
    </location>
</feature>
<reference evidence="2 3" key="1">
    <citation type="submission" date="2019-12" db="EMBL/GenBank/DDBJ databases">
        <authorList>
            <person name="Alioto T."/>
            <person name="Alioto T."/>
            <person name="Gomez Garrido J."/>
        </authorList>
    </citation>
    <scope>NUCLEOTIDE SEQUENCE [LARGE SCALE GENOMIC DNA]</scope>
</reference>
<dbReference type="AlphaFoldDB" id="A0A8S0U606"/>
<evidence type="ECO:0000313" key="3">
    <source>
        <dbReference type="Proteomes" id="UP000594638"/>
    </source>
</evidence>
<evidence type="ECO:0000313" key="2">
    <source>
        <dbReference type="EMBL" id="CAA3013381.1"/>
    </source>
</evidence>
<gene>
    <name evidence="2" type="ORF">OLEA9_A117843</name>
</gene>
<dbReference type="Gramene" id="OE9A117843T1">
    <property type="protein sequence ID" value="OE9A117843C1"/>
    <property type="gene ID" value="OE9A117843"/>
</dbReference>
<proteinExistence type="predicted"/>
<feature type="signal peptide" evidence="1">
    <location>
        <begin position="1"/>
        <end position="16"/>
    </location>
</feature>
<protein>
    <submittedName>
        <fullName evidence="2">Uncharacterized protein</fullName>
    </submittedName>
</protein>
<keyword evidence="1" id="KW-0732">Signal</keyword>
<sequence>MAKGAILSIVLSRLLTLEKSIENQSKKKHNHRIGSRPFSYVVEEIAEDEMLFKGYEYLVNKAKRYETWTSNL</sequence>
<dbReference type="Proteomes" id="UP000594638">
    <property type="component" value="Unassembled WGS sequence"/>
</dbReference>
<evidence type="ECO:0000256" key="1">
    <source>
        <dbReference type="SAM" id="SignalP"/>
    </source>
</evidence>
<name>A0A8S0U606_OLEEU</name>
<organism evidence="2 3">
    <name type="scientific">Olea europaea subsp. europaea</name>
    <dbReference type="NCBI Taxonomy" id="158383"/>
    <lineage>
        <taxon>Eukaryota</taxon>
        <taxon>Viridiplantae</taxon>
        <taxon>Streptophyta</taxon>
        <taxon>Embryophyta</taxon>
        <taxon>Tracheophyta</taxon>
        <taxon>Spermatophyta</taxon>
        <taxon>Magnoliopsida</taxon>
        <taxon>eudicotyledons</taxon>
        <taxon>Gunneridae</taxon>
        <taxon>Pentapetalae</taxon>
        <taxon>asterids</taxon>
        <taxon>lamiids</taxon>
        <taxon>Lamiales</taxon>
        <taxon>Oleaceae</taxon>
        <taxon>Oleeae</taxon>
        <taxon>Olea</taxon>
    </lineage>
</organism>
<keyword evidence="3" id="KW-1185">Reference proteome</keyword>
<comment type="caution">
    <text evidence="2">The sequence shown here is derived from an EMBL/GenBank/DDBJ whole genome shotgun (WGS) entry which is preliminary data.</text>
</comment>